<feature type="region of interest" description="Disordered" evidence="1">
    <location>
        <begin position="35"/>
        <end position="57"/>
    </location>
</feature>
<name>A0A4V6ABF5_POPAL</name>
<gene>
    <name evidence="2" type="ORF">D5086_0000039250</name>
</gene>
<comment type="caution">
    <text evidence="2">The sequence shown here is derived from an EMBL/GenBank/DDBJ whole genome shotgun (WGS) entry which is preliminary data.</text>
</comment>
<evidence type="ECO:0000256" key="1">
    <source>
        <dbReference type="SAM" id="MobiDB-lite"/>
    </source>
</evidence>
<dbReference type="AlphaFoldDB" id="A0A4V6ABF5"/>
<protein>
    <submittedName>
        <fullName evidence="2">Uncharacterized protein</fullName>
    </submittedName>
</protein>
<dbReference type="EMBL" id="RCHU01000111">
    <property type="protein sequence ID" value="TKS14756.1"/>
    <property type="molecule type" value="Genomic_DNA"/>
</dbReference>
<accession>A0A4V6ABF5</accession>
<proteinExistence type="predicted"/>
<evidence type="ECO:0000313" key="2">
    <source>
        <dbReference type="EMBL" id="TKS14756.1"/>
    </source>
</evidence>
<organism evidence="2">
    <name type="scientific">Populus alba</name>
    <name type="common">White poplar</name>
    <dbReference type="NCBI Taxonomy" id="43335"/>
    <lineage>
        <taxon>Eukaryota</taxon>
        <taxon>Viridiplantae</taxon>
        <taxon>Streptophyta</taxon>
        <taxon>Embryophyta</taxon>
        <taxon>Tracheophyta</taxon>
        <taxon>Spermatophyta</taxon>
        <taxon>Magnoliopsida</taxon>
        <taxon>eudicotyledons</taxon>
        <taxon>Gunneridae</taxon>
        <taxon>Pentapetalae</taxon>
        <taxon>rosids</taxon>
        <taxon>fabids</taxon>
        <taxon>Malpighiales</taxon>
        <taxon>Salicaceae</taxon>
        <taxon>Saliceae</taxon>
        <taxon>Populus</taxon>
    </lineage>
</organism>
<reference evidence="2" key="1">
    <citation type="submission" date="2018-10" db="EMBL/GenBank/DDBJ databases">
        <title>Population genomic analysis revealed the cold adaptation of white poplar.</title>
        <authorList>
            <person name="Liu Y.-J."/>
        </authorList>
    </citation>
    <scope>NUCLEOTIDE SEQUENCE [LARGE SCALE GENOMIC DNA]</scope>
    <source>
        <strain evidence="2">PAL-ZL1</strain>
    </source>
</reference>
<sequence length="103" mass="12004">MGIRNPTRNTVRLNRENPKEVWEIPSLGRILKEFKDKQGGSGGIEDRHELQTERKRRRSVEVSRRLEISSMRSFGRWVHSAMVGFFSSEKVRENWGESGVDAF</sequence>